<dbReference type="Pfam" id="PF07859">
    <property type="entry name" value="Abhydrolase_3"/>
    <property type="match status" value="1"/>
</dbReference>
<dbReference type="PROSITE" id="PS01173">
    <property type="entry name" value="LIPASE_GDXG_HIS"/>
    <property type="match status" value="1"/>
</dbReference>
<accession>A0A2W5PBY5</accession>
<dbReference type="InterPro" id="IPR050300">
    <property type="entry name" value="GDXG_lipolytic_enzyme"/>
</dbReference>
<gene>
    <name evidence="4" type="ORF">DI544_08340</name>
</gene>
<dbReference type="Proteomes" id="UP000249229">
    <property type="component" value="Unassembled WGS sequence"/>
</dbReference>
<dbReference type="AlphaFoldDB" id="A0A2W5PBY5"/>
<dbReference type="InterPro" id="IPR013094">
    <property type="entry name" value="AB_hydrolase_3"/>
</dbReference>
<evidence type="ECO:0000256" key="2">
    <source>
        <dbReference type="ARBA" id="ARBA00022801"/>
    </source>
</evidence>
<evidence type="ECO:0000259" key="3">
    <source>
        <dbReference type="Pfam" id="PF07859"/>
    </source>
</evidence>
<protein>
    <submittedName>
        <fullName evidence="4">Alpha/beta hydrolase</fullName>
    </submittedName>
</protein>
<keyword evidence="2 4" id="KW-0378">Hydrolase</keyword>
<comment type="caution">
    <text evidence="4">The sequence shown here is derived from an EMBL/GenBank/DDBJ whole genome shotgun (WGS) entry which is preliminary data.</text>
</comment>
<proteinExistence type="inferred from homology"/>
<dbReference type="GO" id="GO:0016787">
    <property type="term" value="F:hydrolase activity"/>
    <property type="evidence" value="ECO:0007669"/>
    <property type="project" value="UniProtKB-KW"/>
</dbReference>
<sequence length="315" mass="33984">MTIDPELRLFLATLRAGWADYPPFESLSYADRRRVADAVRARWNIGGPAMARTIERQFDPGAGALRIRLHVPAGVTEPAPTLVYLHGGGFTLFSIDSHDRLMREYAEQAGVAVLGVDYPLAPEHKYPVALDRIEALLLWLERHGAELGVDARRLALGGDSAGANMSFALVQRLRALGKSALIRGILANYGGYSDTISDEAEAAHGGPDAIMNREEAYEYYGNYLNGATAADDPQVYALKADLTGFPPVFLATAECDILAEQGIAMAAHLTRFGVETHGRVYPGAIHSFLEAMSISAVARAAIAEGASFIRNRLSA</sequence>
<reference evidence="4 5" key="1">
    <citation type="submission" date="2017-08" db="EMBL/GenBank/DDBJ databases">
        <title>Infants hospitalized years apart are colonized by the same room-sourced microbial strains.</title>
        <authorList>
            <person name="Brooks B."/>
            <person name="Olm M.R."/>
            <person name="Firek B.A."/>
            <person name="Baker R."/>
            <person name="Thomas B.C."/>
            <person name="Morowitz M.J."/>
            <person name="Banfield J.F."/>
        </authorList>
    </citation>
    <scope>NUCLEOTIDE SEQUENCE [LARGE SCALE GENOMIC DNA]</scope>
    <source>
        <strain evidence="4">S2_005_001_R1_22</strain>
    </source>
</reference>
<dbReference type="EMBL" id="QFQI01000005">
    <property type="protein sequence ID" value="PZQ60415.1"/>
    <property type="molecule type" value="Genomic_DNA"/>
</dbReference>
<dbReference type="PANTHER" id="PTHR48081">
    <property type="entry name" value="AB HYDROLASE SUPERFAMILY PROTEIN C4A8.06C"/>
    <property type="match status" value="1"/>
</dbReference>
<evidence type="ECO:0000256" key="1">
    <source>
        <dbReference type="ARBA" id="ARBA00010515"/>
    </source>
</evidence>
<evidence type="ECO:0000313" key="4">
    <source>
        <dbReference type="EMBL" id="PZQ60415.1"/>
    </source>
</evidence>
<dbReference type="SUPFAM" id="SSF53474">
    <property type="entry name" value="alpha/beta-Hydrolases"/>
    <property type="match status" value="1"/>
</dbReference>
<feature type="domain" description="Alpha/beta hydrolase fold-3" evidence="3">
    <location>
        <begin position="82"/>
        <end position="289"/>
    </location>
</feature>
<comment type="similarity">
    <text evidence="1">Belongs to the 'GDXG' lipolytic enzyme family.</text>
</comment>
<dbReference type="InterPro" id="IPR029058">
    <property type="entry name" value="AB_hydrolase_fold"/>
</dbReference>
<evidence type="ECO:0000313" key="5">
    <source>
        <dbReference type="Proteomes" id="UP000249229"/>
    </source>
</evidence>
<dbReference type="PANTHER" id="PTHR48081:SF8">
    <property type="entry name" value="ALPHA_BETA HYDROLASE FOLD-3 DOMAIN-CONTAINING PROTEIN-RELATED"/>
    <property type="match status" value="1"/>
</dbReference>
<dbReference type="InterPro" id="IPR002168">
    <property type="entry name" value="Lipase_GDXG_HIS_AS"/>
</dbReference>
<name>A0A2W5PBY5_9SPHN</name>
<dbReference type="Gene3D" id="3.40.50.1820">
    <property type="entry name" value="alpha/beta hydrolase"/>
    <property type="match status" value="1"/>
</dbReference>
<organism evidence="4 5">
    <name type="scientific">Sphingomonas taxi</name>
    <dbReference type="NCBI Taxonomy" id="1549858"/>
    <lineage>
        <taxon>Bacteria</taxon>
        <taxon>Pseudomonadati</taxon>
        <taxon>Pseudomonadota</taxon>
        <taxon>Alphaproteobacteria</taxon>
        <taxon>Sphingomonadales</taxon>
        <taxon>Sphingomonadaceae</taxon>
        <taxon>Sphingomonas</taxon>
    </lineage>
</organism>